<dbReference type="GO" id="GO:0009279">
    <property type="term" value="C:cell outer membrane"/>
    <property type="evidence" value="ECO:0007669"/>
    <property type="project" value="UniProtKB-SubCell"/>
</dbReference>
<dbReference type="PANTHER" id="PTHR30026:SF20">
    <property type="entry name" value="OUTER MEMBRANE PROTEIN TOLC"/>
    <property type="match status" value="1"/>
</dbReference>
<evidence type="ECO:0000256" key="7">
    <source>
        <dbReference type="ARBA" id="ARBA00023237"/>
    </source>
</evidence>
<evidence type="ECO:0000256" key="2">
    <source>
        <dbReference type="ARBA" id="ARBA00007613"/>
    </source>
</evidence>
<evidence type="ECO:0000256" key="5">
    <source>
        <dbReference type="ARBA" id="ARBA00022692"/>
    </source>
</evidence>
<dbReference type="KEGG" id="vag:N646_2584"/>
<dbReference type="InterPro" id="IPR051906">
    <property type="entry name" value="TolC-like"/>
</dbReference>
<keyword evidence="8" id="KW-0732">Signal</keyword>
<evidence type="ECO:0000256" key="6">
    <source>
        <dbReference type="ARBA" id="ARBA00023136"/>
    </source>
</evidence>
<dbReference type="Pfam" id="PF02321">
    <property type="entry name" value="OEP"/>
    <property type="match status" value="2"/>
</dbReference>
<feature type="signal peptide" evidence="8">
    <location>
        <begin position="1"/>
        <end position="22"/>
    </location>
</feature>
<dbReference type="Gene3D" id="1.20.1600.10">
    <property type="entry name" value="Outer membrane efflux proteins (OEP)"/>
    <property type="match status" value="1"/>
</dbReference>
<dbReference type="InterPro" id="IPR003423">
    <property type="entry name" value="OMP_efflux"/>
</dbReference>
<comment type="subcellular location">
    <subcellularLocation>
        <location evidence="1">Cell outer membrane</location>
    </subcellularLocation>
</comment>
<proteinExistence type="inferred from homology"/>
<dbReference type="GO" id="GO:1990281">
    <property type="term" value="C:efflux pump complex"/>
    <property type="evidence" value="ECO:0007669"/>
    <property type="project" value="TreeGrafter"/>
</dbReference>
<evidence type="ECO:0000313" key="10">
    <source>
        <dbReference type="Proteomes" id="UP000016714"/>
    </source>
</evidence>
<comment type="similarity">
    <text evidence="2">Belongs to the outer membrane factor (OMF) (TC 1.B.17) family.</text>
</comment>
<dbReference type="NCBIfam" id="NF007002">
    <property type="entry name" value="PRK09465.1"/>
    <property type="match status" value="1"/>
</dbReference>
<dbReference type="EMBL" id="CP006718">
    <property type="protein sequence ID" value="AGV18396.1"/>
    <property type="molecule type" value="Genomic_DNA"/>
</dbReference>
<dbReference type="Proteomes" id="UP000016714">
    <property type="component" value="Chromosome 1"/>
</dbReference>
<gene>
    <name evidence="9" type="ORF">N646_2584</name>
</gene>
<dbReference type="RefSeq" id="WP_017820248.1">
    <property type="nucleotide sequence ID" value="NC_022349.1"/>
</dbReference>
<evidence type="ECO:0000256" key="1">
    <source>
        <dbReference type="ARBA" id="ARBA00004442"/>
    </source>
</evidence>
<dbReference type="InterPro" id="IPR058622">
    <property type="entry name" value="TolC"/>
</dbReference>
<accession>A0A2I3CEL8</accession>
<feature type="chain" id="PRO_5014111558" evidence="8">
    <location>
        <begin position="23"/>
        <end position="454"/>
    </location>
</feature>
<dbReference type="HOGENOM" id="CLU_012817_0_2_6"/>
<dbReference type="GO" id="GO:0015562">
    <property type="term" value="F:efflux transmembrane transporter activity"/>
    <property type="evidence" value="ECO:0007669"/>
    <property type="project" value="InterPro"/>
</dbReference>
<organism evidence="9 10">
    <name type="scientific">Vibrio alginolyticus (strain ATCC 17749 / DSM 2171 / NBRC 15630 / NCIMB 1903 / NCTC 12160 / XII-53)</name>
    <dbReference type="NCBI Taxonomy" id="1219076"/>
    <lineage>
        <taxon>Bacteria</taxon>
        <taxon>Pseudomonadati</taxon>
        <taxon>Pseudomonadota</taxon>
        <taxon>Gammaproteobacteria</taxon>
        <taxon>Vibrionales</taxon>
        <taxon>Vibrionaceae</taxon>
        <taxon>Vibrio</taxon>
    </lineage>
</organism>
<dbReference type="PANTHER" id="PTHR30026">
    <property type="entry name" value="OUTER MEMBRANE PROTEIN TOLC"/>
    <property type="match status" value="1"/>
</dbReference>
<evidence type="ECO:0000256" key="8">
    <source>
        <dbReference type="SAM" id="SignalP"/>
    </source>
</evidence>
<sequence>MKKLLPLFISAALGSMSTSAFADSLAEIYDLAKQNDPQLLSVAAQRDQAFEAITSSRSALLPQINLTAGYNLTRGDNDYNDGALGKSSNDQDALTAGVSFSQTLYNRASWISLDTAEKSARQADATYAATQQALILRVSQAYFEVLRAQDNLVFVRAEKAAVGRQLEQTKQRFEVGLSAITDVHDAQAQYDQVLADEVLAENALTNSYESLREITGQEHKDLNILDTGRFTASPSTVPAESLIDEAKTKNLTLLSSRILQDIARDNISLASSGHLPTLSLDGGYNYGDYSGTDNTFNSGLNRNANSDRTSDNFNIGVNLAVPLYTGGNVTSQTKQAEYAYVAASEDLEAQYRSVVKDVRAQNNNINASIGALRAYEQAVISARSALEATEAGFDVGTRTIVDVLDATRRLYDANKNLSNARYDYILSVLQLRQAVGTLSEQDILDVDAGLKAAK</sequence>
<keyword evidence="4" id="KW-1134">Transmembrane beta strand</keyword>
<evidence type="ECO:0000256" key="4">
    <source>
        <dbReference type="ARBA" id="ARBA00022452"/>
    </source>
</evidence>
<protein>
    <submittedName>
        <fullName evidence="9">Outer membrane channel protein</fullName>
    </submittedName>
</protein>
<dbReference type="InterPro" id="IPR010130">
    <property type="entry name" value="T1SS_OMP_TolC"/>
</dbReference>
<dbReference type="AlphaFoldDB" id="A0A2I3CEL8"/>
<evidence type="ECO:0000256" key="3">
    <source>
        <dbReference type="ARBA" id="ARBA00022448"/>
    </source>
</evidence>
<dbReference type="SUPFAM" id="SSF56954">
    <property type="entry name" value="Outer membrane efflux proteins (OEP)"/>
    <property type="match status" value="1"/>
</dbReference>
<evidence type="ECO:0000313" key="9">
    <source>
        <dbReference type="EMBL" id="AGV18396.1"/>
    </source>
</evidence>
<keyword evidence="7" id="KW-0998">Cell outer membrane</keyword>
<name>A0A2I3CEL8_VIBAX</name>
<reference evidence="9 10" key="1">
    <citation type="journal article" date="2015" name="Genome Announc.">
        <title>Complete genome sequence of Vibrio alginolyticus ATCC 17749.</title>
        <authorList>
            <person name="Liu X.F."/>
            <person name="Cao Y."/>
            <person name="Zhang H.L."/>
            <person name="Chen Y.J."/>
            <person name="Hu C.J."/>
        </authorList>
    </citation>
    <scope>NUCLEOTIDE SEQUENCE [LARGE SCALE GENOMIC DNA]</scope>
    <source>
        <strain evidence="10">ATCC 17749 / DSM 2171 / NBRC 15630 / NCIMB 1903 / NCTC 12160 / XII-53</strain>
    </source>
</reference>
<keyword evidence="3" id="KW-0813">Transport</keyword>
<keyword evidence="5" id="KW-0812">Transmembrane</keyword>
<keyword evidence="6" id="KW-0472">Membrane</keyword>
<dbReference type="NCBIfam" id="TIGR01844">
    <property type="entry name" value="type_I_sec_TolC"/>
    <property type="match status" value="1"/>
</dbReference>
<dbReference type="GO" id="GO:0015288">
    <property type="term" value="F:porin activity"/>
    <property type="evidence" value="ECO:0007669"/>
    <property type="project" value="TreeGrafter"/>
</dbReference>